<dbReference type="OrthoDB" id="1149788at2"/>
<dbReference type="Pfam" id="PF02602">
    <property type="entry name" value="HEM4"/>
    <property type="match status" value="1"/>
</dbReference>
<dbReference type="InterPro" id="IPR003754">
    <property type="entry name" value="4pyrrol_synth_uPrphyn_synth"/>
</dbReference>
<organism evidence="2 3">
    <name type="scientific">Ichthyenterobacterium magnum</name>
    <dbReference type="NCBI Taxonomy" id="1230530"/>
    <lineage>
        <taxon>Bacteria</taxon>
        <taxon>Pseudomonadati</taxon>
        <taxon>Bacteroidota</taxon>
        <taxon>Flavobacteriia</taxon>
        <taxon>Flavobacteriales</taxon>
        <taxon>Flavobacteriaceae</taxon>
        <taxon>Ichthyenterobacterium</taxon>
    </lineage>
</organism>
<sequence length="250" mass="29097">MTKVKTILVSQPEPKIENSPYFDLQEKQKVKIDFRPFIHVEGVEAKDIRQQKIDLSQYTAIILTSRNSVDHFFRVADEMRFKVPDTMKYFCQSEAVAFYLQKYVVYRKRKIYVGKRTFDDLSPLIKKYKDEKFLLPTTDKLKPRVPELLDGLNVEWKQAVFYKTVISDLSDLANVYYDILVFFSPSGIESLFHNFPEFKQKDTRIAVFGNTTIKAVESHGLRVDIAAPTPETPSMTMALKKYIDKVNKGK</sequence>
<dbReference type="CDD" id="cd06578">
    <property type="entry name" value="HemD"/>
    <property type="match status" value="1"/>
</dbReference>
<proteinExistence type="predicted"/>
<dbReference type="GO" id="GO:0006780">
    <property type="term" value="P:uroporphyrinogen III biosynthetic process"/>
    <property type="evidence" value="ECO:0007669"/>
    <property type="project" value="InterPro"/>
</dbReference>
<dbReference type="PANTHER" id="PTHR12390">
    <property type="entry name" value="UROPORPHYRINOGEN III SYNTHASE"/>
    <property type="match status" value="1"/>
</dbReference>
<dbReference type="InterPro" id="IPR039793">
    <property type="entry name" value="UROS/Hem4"/>
</dbReference>
<dbReference type="EMBL" id="RAQJ01000001">
    <property type="protein sequence ID" value="RKE98510.1"/>
    <property type="molecule type" value="Genomic_DNA"/>
</dbReference>
<evidence type="ECO:0000259" key="1">
    <source>
        <dbReference type="Pfam" id="PF02602"/>
    </source>
</evidence>
<dbReference type="InterPro" id="IPR036108">
    <property type="entry name" value="4pyrrol_syn_uPrphyn_synt_sf"/>
</dbReference>
<name>A0A420DW99_9FLAO</name>
<keyword evidence="3" id="KW-1185">Reference proteome</keyword>
<feature type="domain" description="Tetrapyrrole biosynthesis uroporphyrinogen III synthase" evidence="1">
    <location>
        <begin position="27"/>
        <end position="236"/>
    </location>
</feature>
<dbReference type="AlphaFoldDB" id="A0A420DW99"/>
<evidence type="ECO:0000313" key="3">
    <source>
        <dbReference type="Proteomes" id="UP000284892"/>
    </source>
</evidence>
<dbReference type="Gene3D" id="3.40.50.10090">
    <property type="match status" value="2"/>
</dbReference>
<dbReference type="GO" id="GO:0005829">
    <property type="term" value="C:cytosol"/>
    <property type="evidence" value="ECO:0007669"/>
    <property type="project" value="TreeGrafter"/>
</dbReference>
<accession>A0A420DW99</accession>
<reference evidence="2 3" key="1">
    <citation type="submission" date="2018-09" db="EMBL/GenBank/DDBJ databases">
        <title>Genomic Encyclopedia of Archaeal and Bacterial Type Strains, Phase II (KMG-II): from individual species to whole genera.</title>
        <authorList>
            <person name="Goeker M."/>
        </authorList>
    </citation>
    <scope>NUCLEOTIDE SEQUENCE [LARGE SCALE GENOMIC DNA]</scope>
    <source>
        <strain evidence="2 3">DSM 26283</strain>
    </source>
</reference>
<dbReference type="SUPFAM" id="SSF69618">
    <property type="entry name" value="HemD-like"/>
    <property type="match status" value="1"/>
</dbReference>
<comment type="caution">
    <text evidence="2">The sequence shown here is derived from an EMBL/GenBank/DDBJ whole genome shotgun (WGS) entry which is preliminary data.</text>
</comment>
<gene>
    <name evidence="2" type="ORF">BXY80_0599</name>
</gene>
<evidence type="ECO:0000313" key="2">
    <source>
        <dbReference type="EMBL" id="RKE98510.1"/>
    </source>
</evidence>
<dbReference type="Proteomes" id="UP000284892">
    <property type="component" value="Unassembled WGS sequence"/>
</dbReference>
<dbReference type="RefSeq" id="WP_120199718.1">
    <property type="nucleotide sequence ID" value="NZ_RAQJ01000001.1"/>
</dbReference>
<dbReference type="GO" id="GO:0004852">
    <property type="term" value="F:uroporphyrinogen-III synthase activity"/>
    <property type="evidence" value="ECO:0007669"/>
    <property type="project" value="InterPro"/>
</dbReference>
<protein>
    <submittedName>
        <fullName evidence="2">Uroporphyrinogen-III synthase</fullName>
    </submittedName>
</protein>
<dbReference type="PANTHER" id="PTHR12390:SF0">
    <property type="entry name" value="UROPORPHYRINOGEN-III SYNTHASE"/>
    <property type="match status" value="1"/>
</dbReference>